<feature type="compositionally biased region" description="Basic and acidic residues" evidence="1">
    <location>
        <begin position="62"/>
        <end position="77"/>
    </location>
</feature>
<keyword evidence="4" id="KW-1185">Reference proteome</keyword>
<protein>
    <submittedName>
        <fullName evidence="3">Uncharacterized protein</fullName>
    </submittedName>
</protein>
<feature type="compositionally biased region" description="Basic and acidic residues" evidence="1">
    <location>
        <begin position="44"/>
        <end position="54"/>
    </location>
</feature>
<sequence length="159" mass="17912">MSTLLLLMNHNLLRLLIVDTRLAVCVGYHGKRLTANTRVAVYKNNERQEGRTDGRTSGWSGRLEDGRADAGDLEGGRRNGRTKGRQTDRYTDRHTDSQDKRSPAELESLLSDHFGRTPANSQEIHEETSEDRDEQSDSPLGVVLDQDSAECSSDCERFY</sequence>
<evidence type="ECO:0000313" key="4">
    <source>
        <dbReference type="Proteomes" id="UP000828390"/>
    </source>
</evidence>
<gene>
    <name evidence="3" type="ORF">DPMN_160010</name>
</gene>
<accession>A0A9D4EMG0</accession>
<proteinExistence type="predicted"/>
<comment type="caution">
    <text evidence="3">The sequence shown here is derived from an EMBL/GenBank/DDBJ whole genome shotgun (WGS) entry which is preliminary data.</text>
</comment>
<evidence type="ECO:0000256" key="2">
    <source>
        <dbReference type="SAM" id="SignalP"/>
    </source>
</evidence>
<dbReference type="AlphaFoldDB" id="A0A9D4EMG0"/>
<keyword evidence="2" id="KW-0732">Signal</keyword>
<evidence type="ECO:0000313" key="3">
    <source>
        <dbReference type="EMBL" id="KAH3782099.1"/>
    </source>
</evidence>
<reference evidence="3" key="1">
    <citation type="journal article" date="2019" name="bioRxiv">
        <title>The Genome of the Zebra Mussel, Dreissena polymorpha: A Resource for Invasive Species Research.</title>
        <authorList>
            <person name="McCartney M.A."/>
            <person name="Auch B."/>
            <person name="Kono T."/>
            <person name="Mallez S."/>
            <person name="Zhang Y."/>
            <person name="Obille A."/>
            <person name="Becker A."/>
            <person name="Abrahante J.E."/>
            <person name="Garbe J."/>
            <person name="Badalamenti J.P."/>
            <person name="Herman A."/>
            <person name="Mangelson H."/>
            <person name="Liachko I."/>
            <person name="Sullivan S."/>
            <person name="Sone E.D."/>
            <person name="Koren S."/>
            <person name="Silverstein K.A.T."/>
            <person name="Beckman K.B."/>
            <person name="Gohl D.M."/>
        </authorList>
    </citation>
    <scope>NUCLEOTIDE SEQUENCE</scope>
    <source>
        <strain evidence="3">Duluth1</strain>
        <tissue evidence="3">Whole animal</tissue>
    </source>
</reference>
<organism evidence="3 4">
    <name type="scientific">Dreissena polymorpha</name>
    <name type="common">Zebra mussel</name>
    <name type="synonym">Mytilus polymorpha</name>
    <dbReference type="NCBI Taxonomy" id="45954"/>
    <lineage>
        <taxon>Eukaryota</taxon>
        <taxon>Metazoa</taxon>
        <taxon>Spiralia</taxon>
        <taxon>Lophotrochozoa</taxon>
        <taxon>Mollusca</taxon>
        <taxon>Bivalvia</taxon>
        <taxon>Autobranchia</taxon>
        <taxon>Heteroconchia</taxon>
        <taxon>Euheterodonta</taxon>
        <taxon>Imparidentia</taxon>
        <taxon>Neoheterodontei</taxon>
        <taxon>Myida</taxon>
        <taxon>Dreissenoidea</taxon>
        <taxon>Dreissenidae</taxon>
        <taxon>Dreissena</taxon>
    </lineage>
</organism>
<evidence type="ECO:0000256" key="1">
    <source>
        <dbReference type="SAM" id="MobiDB-lite"/>
    </source>
</evidence>
<feature type="chain" id="PRO_5039152230" evidence="2">
    <location>
        <begin position="28"/>
        <end position="159"/>
    </location>
</feature>
<feature type="signal peptide" evidence="2">
    <location>
        <begin position="1"/>
        <end position="27"/>
    </location>
</feature>
<reference evidence="3" key="2">
    <citation type="submission" date="2020-11" db="EMBL/GenBank/DDBJ databases">
        <authorList>
            <person name="McCartney M.A."/>
            <person name="Auch B."/>
            <person name="Kono T."/>
            <person name="Mallez S."/>
            <person name="Becker A."/>
            <person name="Gohl D.M."/>
            <person name="Silverstein K.A.T."/>
            <person name="Koren S."/>
            <person name="Bechman K.B."/>
            <person name="Herman A."/>
            <person name="Abrahante J.E."/>
            <person name="Garbe J."/>
        </authorList>
    </citation>
    <scope>NUCLEOTIDE SEQUENCE</scope>
    <source>
        <strain evidence="3">Duluth1</strain>
        <tissue evidence="3">Whole animal</tissue>
    </source>
</reference>
<feature type="compositionally biased region" description="Basic and acidic residues" evidence="1">
    <location>
        <begin position="85"/>
        <end position="104"/>
    </location>
</feature>
<dbReference type="Proteomes" id="UP000828390">
    <property type="component" value="Unassembled WGS sequence"/>
</dbReference>
<name>A0A9D4EMG0_DREPO</name>
<dbReference type="EMBL" id="JAIWYP010000008">
    <property type="protein sequence ID" value="KAH3782099.1"/>
    <property type="molecule type" value="Genomic_DNA"/>
</dbReference>
<feature type="region of interest" description="Disordered" evidence="1">
    <location>
        <begin position="44"/>
        <end position="159"/>
    </location>
</feature>